<evidence type="ECO:0000256" key="1">
    <source>
        <dbReference type="SAM" id="MobiDB-lite"/>
    </source>
</evidence>
<gene>
    <name evidence="2" type="ORF">MM415B04423_0005</name>
</gene>
<sequence length="72" mass="7647">MSANITTVNEARTILLDKDGNVLPVPAGTDPHLEKKQKTEVRDQGSGTSAPAAQKKTEPRPPIPDTRKGGKS</sequence>
<proteinExistence type="predicted"/>
<feature type="compositionally biased region" description="Basic and acidic residues" evidence="1">
    <location>
        <begin position="55"/>
        <end position="72"/>
    </location>
</feature>
<organism evidence="2">
    <name type="scientific">viral metagenome</name>
    <dbReference type="NCBI Taxonomy" id="1070528"/>
    <lineage>
        <taxon>unclassified sequences</taxon>
        <taxon>metagenomes</taxon>
        <taxon>organismal metagenomes</taxon>
    </lineage>
</organism>
<protein>
    <submittedName>
        <fullName evidence="2">Uncharacterized protein</fullName>
    </submittedName>
</protein>
<accession>A0A6M3LCJ0</accession>
<dbReference type="EMBL" id="MT143106">
    <property type="protein sequence ID" value="QJA92907.1"/>
    <property type="molecule type" value="Genomic_DNA"/>
</dbReference>
<evidence type="ECO:0000313" key="2">
    <source>
        <dbReference type="EMBL" id="QJA92907.1"/>
    </source>
</evidence>
<feature type="region of interest" description="Disordered" evidence="1">
    <location>
        <begin position="20"/>
        <end position="72"/>
    </location>
</feature>
<reference evidence="2" key="1">
    <citation type="submission" date="2020-03" db="EMBL/GenBank/DDBJ databases">
        <title>The deep terrestrial virosphere.</title>
        <authorList>
            <person name="Holmfeldt K."/>
            <person name="Nilsson E."/>
            <person name="Simone D."/>
            <person name="Lopez-Fernandez M."/>
            <person name="Wu X."/>
            <person name="de Brujin I."/>
            <person name="Lundin D."/>
            <person name="Andersson A."/>
            <person name="Bertilsson S."/>
            <person name="Dopson M."/>
        </authorList>
    </citation>
    <scope>NUCLEOTIDE SEQUENCE</scope>
    <source>
        <strain evidence="2">MM415B04423</strain>
    </source>
</reference>
<dbReference type="AlphaFoldDB" id="A0A6M3LCJ0"/>
<name>A0A6M3LCJ0_9ZZZZ</name>
<feature type="compositionally biased region" description="Basic and acidic residues" evidence="1">
    <location>
        <begin position="31"/>
        <end position="43"/>
    </location>
</feature>